<dbReference type="EMBL" id="VLPL01000006">
    <property type="protein sequence ID" value="TSJ42056.1"/>
    <property type="molecule type" value="Genomic_DNA"/>
</dbReference>
<dbReference type="PANTHER" id="PTHR32063:SF0">
    <property type="entry name" value="SWARMING MOTILITY PROTEIN SWRC"/>
    <property type="match status" value="1"/>
</dbReference>
<accession>A0A556MQ69</accession>
<dbReference type="GO" id="GO:0005886">
    <property type="term" value="C:plasma membrane"/>
    <property type="evidence" value="ECO:0007669"/>
    <property type="project" value="TreeGrafter"/>
</dbReference>
<organism evidence="2 3">
    <name type="scientific">Fluviicola chungangensis</name>
    <dbReference type="NCBI Taxonomy" id="2597671"/>
    <lineage>
        <taxon>Bacteria</taxon>
        <taxon>Pseudomonadati</taxon>
        <taxon>Bacteroidota</taxon>
        <taxon>Flavobacteriia</taxon>
        <taxon>Flavobacteriales</taxon>
        <taxon>Crocinitomicaceae</taxon>
        <taxon>Fluviicola</taxon>
    </lineage>
</organism>
<dbReference type="Gene3D" id="1.20.1640.10">
    <property type="entry name" value="Multidrug efflux transporter AcrB transmembrane domain"/>
    <property type="match status" value="2"/>
</dbReference>
<feature type="transmembrane region" description="Helical" evidence="1">
    <location>
        <begin position="432"/>
        <end position="458"/>
    </location>
</feature>
<dbReference type="Pfam" id="PF00873">
    <property type="entry name" value="ACR_tran"/>
    <property type="match status" value="1"/>
</dbReference>
<feature type="transmembrane region" description="Helical" evidence="1">
    <location>
        <begin position="12"/>
        <end position="30"/>
    </location>
</feature>
<keyword evidence="1" id="KW-0812">Transmembrane</keyword>
<dbReference type="PRINTS" id="PR00702">
    <property type="entry name" value="ACRIFLAVINRP"/>
</dbReference>
<dbReference type="RefSeq" id="WP_144333687.1">
    <property type="nucleotide sequence ID" value="NZ_VLPL01000006.1"/>
</dbReference>
<feature type="transmembrane region" description="Helical" evidence="1">
    <location>
        <begin position="334"/>
        <end position="354"/>
    </location>
</feature>
<comment type="caution">
    <text evidence="2">The sequence shown here is derived from an EMBL/GenBank/DDBJ whole genome shotgun (WGS) entry which is preliminary data.</text>
</comment>
<dbReference type="Proteomes" id="UP000316008">
    <property type="component" value="Unassembled WGS sequence"/>
</dbReference>
<dbReference type="Gene3D" id="3.30.70.1440">
    <property type="entry name" value="Multidrug efflux transporter AcrB pore domain"/>
    <property type="match status" value="1"/>
</dbReference>
<feature type="transmembrane region" description="Helical" evidence="1">
    <location>
        <begin position="361"/>
        <end position="381"/>
    </location>
</feature>
<evidence type="ECO:0000313" key="2">
    <source>
        <dbReference type="EMBL" id="TSJ42056.1"/>
    </source>
</evidence>
<feature type="transmembrane region" description="Helical" evidence="1">
    <location>
        <begin position="890"/>
        <end position="910"/>
    </location>
</feature>
<dbReference type="SUPFAM" id="SSF82866">
    <property type="entry name" value="Multidrug efflux transporter AcrB transmembrane domain"/>
    <property type="match status" value="2"/>
</dbReference>
<proteinExistence type="predicted"/>
<dbReference type="InterPro" id="IPR027463">
    <property type="entry name" value="AcrB_DN_DC_subdom"/>
</dbReference>
<dbReference type="SUPFAM" id="SSF82693">
    <property type="entry name" value="Multidrug efflux transporter AcrB pore domain, PN1, PN2, PC1 and PC2 subdomains"/>
    <property type="match status" value="3"/>
</dbReference>
<keyword evidence="1" id="KW-1133">Transmembrane helix</keyword>
<feature type="transmembrane region" description="Helical" evidence="1">
    <location>
        <begin position="962"/>
        <end position="981"/>
    </location>
</feature>
<dbReference type="Gene3D" id="3.30.2090.10">
    <property type="entry name" value="Multidrug efflux transporter AcrB TolC docking domain, DN and DC subdomains"/>
    <property type="match status" value="2"/>
</dbReference>
<evidence type="ECO:0000313" key="3">
    <source>
        <dbReference type="Proteomes" id="UP000316008"/>
    </source>
</evidence>
<feature type="transmembrane region" description="Helical" evidence="1">
    <location>
        <begin position="864"/>
        <end position="883"/>
    </location>
</feature>
<dbReference type="InterPro" id="IPR001036">
    <property type="entry name" value="Acrflvin-R"/>
</dbReference>
<feature type="transmembrane region" description="Helical" evidence="1">
    <location>
        <begin position="464"/>
        <end position="487"/>
    </location>
</feature>
<feature type="transmembrane region" description="Helical" evidence="1">
    <location>
        <begin position="533"/>
        <end position="553"/>
    </location>
</feature>
<name>A0A556MQ69_9FLAO</name>
<dbReference type="GO" id="GO:0042910">
    <property type="term" value="F:xenobiotic transmembrane transporter activity"/>
    <property type="evidence" value="ECO:0007669"/>
    <property type="project" value="TreeGrafter"/>
</dbReference>
<dbReference type="SUPFAM" id="SSF82714">
    <property type="entry name" value="Multidrug efflux transporter AcrB TolC docking domain, DN and DC subdomains"/>
    <property type="match status" value="2"/>
</dbReference>
<keyword evidence="3" id="KW-1185">Reference proteome</keyword>
<dbReference type="OrthoDB" id="9757876at2"/>
<dbReference type="Gene3D" id="3.30.70.1320">
    <property type="entry name" value="Multidrug efflux transporter AcrB pore domain like"/>
    <property type="match status" value="1"/>
</dbReference>
<feature type="transmembrane region" description="Helical" evidence="1">
    <location>
        <begin position="916"/>
        <end position="941"/>
    </location>
</feature>
<feature type="transmembrane region" description="Helical" evidence="1">
    <location>
        <begin position="993"/>
        <end position="1019"/>
    </location>
</feature>
<dbReference type="PANTHER" id="PTHR32063">
    <property type="match status" value="1"/>
</dbReference>
<sequence length="1050" mass="114292">MSITELAIKRPSLIVVIFSVLGFLGILSYSKLNYELMPKFSIPVVTVTTVYPGASPSEVENSVTKKIEDALSGVESLDYTQSTSMEGVSTVVLLLKNDADPDKALQEAQRKINAMLSSLPEEVLSPSLGKFSFDEAPIMSVGVTADMPPTELYSLVKDDISPSLAKMEGMAQITMVGGEEREIKVQVNREACENYGISILQVTNAIRNANLELPTGKVKSDGTQALVRLRGKYKDLNELNNLVIVTDPKTNSPVRLNEVASVTDASKEIKTYNRINGTNSLGLQIMKQTDANAVKISKMVKEEFKKLEEQYKKQGLKFDIASDSSDFTLAAAEAVVTDLGLAIFIVALVMLLFLHSVRNAFIIMISIPASLISVFIAMYLLGFTLNLMTLLAISLVVGILVDDSIVVLENIYRHLEMGKERRKAALEGRNEIGFTAMGITLVDVVVFLPLTMVGGLISNLLSQFSLVIVISTLMSLFVSFTLTPLLASRFAKETVLTNKTLGGRIVTTFERILKNITTSYGRALTVALRRKRYIIPAAALGIIIIPVMLGPYIGGEFVSQGDRGEFVISLELPQDATIQQTNTTVQRVEDYLFNNPMVVNVFTSVGTASGNMGSQSNASNKAQLTVKIIDKEKRDKSAAIIAQLMKQDLENMLPDVKVNSAAVGIMGGADDAPIQIAVTGNNMDSNYVAAAKVVETLKSIKGTAEVKVSVETGNPEITVNIDRDKMAELGLTMNTVGSTLQMSFNGDDNSKYTEGGKDYDILVNYDDFDRKNTEDVKNVYFINDKGEEIKLSQFAKIGKASGPSKLERMNRIPSITVTSQVLGTSSQQVTDEFAKRIEKDPLPSNTVYSFEGDAKNMAEAFGNLLLAILASIIFVYLIMVALYDSYVYPFVVLFSIPLAIIGALLALALSSEPISIFSMLGMIMLIGLVAKNAILIVDFANQKKADGHNTVEALIIAGQARLRPILMTTLAMVFGMMPIAFAHGAGAEWKAGLAWVLIGGLTSSMLLTLIIVPCVYLIFDIFKRQISNKNARKLLKEVDVVALGHEYDHN</sequence>
<reference evidence="2 3" key="1">
    <citation type="submission" date="2019-07" db="EMBL/GenBank/DDBJ databases">
        <authorList>
            <person name="Huq M.A."/>
        </authorList>
    </citation>
    <scope>NUCLEOTIDE SEQUENCE [LARGE SCALE GENOMIC DNA]</scope>
    <source>
        <strain evidence="2 3">MAH-3</strain>
    </source>
</reference>
<evidence type="ECO:0000256" key="1">
    <source>
        <dbReference type="SAM" id="Phobius"/>
    </source>
</evidence>
<dbReference type="AlphaFoldDB" id="A0A556MQ69"/>
<feature type="transmembrane region" description="Helical" evidence="1">
    <location>
        <begin position="387"/>
        <end position="411"/>
    </location>
</feature>
<keyword evidence="1" id="KW-0472">Membrane</keyword>
<gene>
    <name evidence="2" type="ORF">FO442_13280</name>
</gene>
<protein>
    <submittedName>
        <fullName evidence="2">Efflux RND transporter permease subunit</fullName>
    </submittedName>
</protein>
<dbReference type="Gene3D" id="3.30.70.1430">
    <property type="entry name" value="Multidrug efflux transporter AcrB pore domain"/>
    <property type="match status" value="2"/>
</dbReference>